<gene>
    <name evidence="2" type="ORF">EVAR_24672_1</name>
</gene>
<accession>A0A4C1WGV9</accession>
<dbReference type="OrthoDB" id="2354286at2759"/>
<sequence length="274" mass="31521">MRSLRSICGVSQKDRCRNNDIRERCALKEDVVTRVAKEQDTIMEFGINIAYSDVDTDIKGENETRNEIETQNWERIEPGDSYCSVRDRSPLVTIYIQMTIFKLTSCCGCVSLRAGALLVGYLQLGVNLKAFVLTHCELETTATFVTDELSQLYLATWIVWEQWNSIDNSARVYRFGVPVAFYLKASVVITFTLFTISLLFGIHRRIKGPIKSYLIYMALMFLILFTTADEERSFVYIFIKKSSLMTLMFFWLVIASYYYQMDDLEAASAKISNV</sequence>
<comment type="caution">
    <text evidence="2">The sequence shown here is derived from an EMBL/GenBank/DDBJ whole genome shotgun (WGS) entry which is preliminary data.</text>
</comment>
<feature type="transmembrane region" description="Helical" evidence="1">
    <location>
        <begin position="234"/>
        <end position="259"/>
    </location>
</feature>
<evidence type="ECO:0000256" key="1">
    <source>
        <dbReference type="SAM" id="Phobius"/>
    </source>
</evidence>
<protein>
    <submittedName>
        <fullName evidence="2">Uncharacterized protein</fullName>
    </submittedName>
</protein>
<keyword evidence="1" id="KW-0472">Membrane</keyword>
<dbReference type="Proteomes" id="UP000299102">
    <property type="component" value="Unassembled WGS sequence"/>
</dbReference>
<keyword evidence="1" id="KW-1133">Transmembrane helix</keyword>
<organism evidence="2 3">
    <name type="scientific">Eumeta variegata</name>
    <name type="common">Bagworm moth</name>
    <name type="synonym">Eumeta japonica</name>
    <dbReference type="NCBI Taxonomy" id="151549"/>
    <lineage>
        <taxon>Eukaryota</taxon>
        <taxon>Metazoa</taxon>
        <taxon>Ecdysozoa</taxon>
        <taxon>Arthropoda</taxon>
        <taxon>Hexapoda</taxon>
        <taxon>Insecta</taxon>
        <taxon>Pterygota</taxon>
        <taxon>Neoptera</taxon>
        <taxon>Endopterygota</taxon>
        <taxon>Lepidoptera</taxon>
        <taxon>Glossata</taxon>
        <taxon>Ditrysia</taxon>
        <taxon>Tineoidea</taxon>
        <taxon>Psychidae</taxon>
        <taxon>Oiketicinae</taxon>
        <taxon>Eumeta</taxon>
    </lineage>
</organism>
<reference evidence="2 3" key="1">
    <citation type="journal article" date="2019" name="Commun. Biol.">
        <title>The bagworm genome reveals a unique fibroin gene that provides high tensile strength.</title>
        <authorList>
            <person name="Kono N."/>
            <person name="Nakamura H."/>
            <person name="Ohtoshi R."/>
            <person name="Tomita M."/>
            <person name="Numata K."/>
            <person name="Arakawa K."/>
        </authorList>
    </citation>
    <scope>NUCLEOTIDE SEQUENCE [LARGE SCALE GENOMIC DNA]</scope>
</reference>
<name>A0A4C1WGV9_EUMVA</name>
<evidence type="ECO:0000313" key="2">
    <source>
        <dbReference type="EMBL" id="GBP49367.1"/>
    </source>
</evidence>
<proteinExistence type="predicted"/>
<dbReference type="AlphaFoldDB" id="A0A4C1WGV9"/>
<keyword evidence="1" id="KW-0812">Transmembrane</keyword>
<keyword evidence="3" id="KW-1185">Reference proteome</keyword>
<feature type="transmembrane region" description="Helical" evidence="1">
    <location>
        <begin position="179"/>
        <end position="200"/>
    </location>
</feature>
<evidence type="ECO:0000313" key="3">
    <source>
        <dbReference type="Proteomes" id="UP000299102"/>
    </source>
</evidence>
<feature type="transmembrane region" description="Helical" evidence="1">
    <location>
        <begin position="212"/>
        <end position="228"/>
    </location>
</feature>
<dbReference type="EMBL" id="BGZK01000543">
    <property type="protein sequence ID" value="GBP49367.1"/>
    <property type="molecule type" value="Genomic_DNA"/>
</dbReference>